<dbReference type="Proteomes" id="UP001164746">
    <property type="component" value="Chromosome 6"/>
</dbReference>
<accession>A0ABY7EJC0</accession>
<dbReference type="Gene3D" id="3.30.710.10">
    <property type="entry name" value="Potassium Channel Kv1.1, Chain A"/>
    <property type="match status" value="1"/>
</dbReference>
<sequence>MYWMSDSTGQTGMATKLTCLIATSSNRPLPLAVPADVLDVLIENLYTDDATIIAECADAEKLCNILVVADQMLSVRLKQMCEVAIVAL</sequence>
<proteinExistence type="predicted"/>
<gene>
    <name evidence="1" type="ORF">MAR_018839</name>
</gene>
<protein>
    <submittedName>
        <fullName evidence="1">IBTK-like protein</fullName>
    </submittedName>
</protein>
<keyword evidence="2" id="KW-1185">Reference proteome</keyword>
<name>A0ABY7EJC0_MYAAR</name>
<evidence type="ECO:0000313" key="1">
    <source>
        <dbReference type="EMBL" id="WAR08881.1"/>
    </source>
</evidence>
<feature type="non-terminal residue" evidence="1">
    <location>
        <position position="88"/>
    </location>
</feature>
<reference evidence="1" key="1">
    <citation type="submission" date="2022-11" db="EMBL/GenBank/DDBJ databases">
        <title>Centuries of genome instability and evolution in soft-shell clam transmissible cancer (bioRxiv).</title>
        <authorList>
            <person name="Hart S.F.M."/>
            <person name="Yonemitsu M.A."/>
            <person name="Giersch R.M."/>
            <person name="Beal B.F."/>
            <person name="Arriagada G."/>
            <person name="Davis B.W."/>
            <person name="Ostrander E.A."/>
            <person name="Goff S.P."/>
            <person name="Metzger M.J."/>
        </authorList>
    </citation>
    <scope>NUCLEOTIDE SEQUENCE</scope>
    <source>
        <strain evidence="1">MELC-2E11</strain>
        <tissue evidence="1">Siphon/mantle</tissue>
    </source>
</reference>
<dbReference type="InterPro" id="IPR011333">
    <property type="entry name" value="SKP1/BTB/POZ_sf"/>
</dbReference>
<organism evidence="1 2">
    <name type="scientific">Mya arenaria</name>
    <name type="common">Soft-shell clam</name>
    <dbReference type="NCBI Taxonomy" id="6604"/>
    <lineage>
        <taxon>Eukaryota</taxon>
        <taxon>Metazoa</taxon>
        <taxon>Spiralia</taxon>
        <taxon>Lophotrochozoa</taxon>
        <taxon>Mollusca</taxon>
        <taxon>Bivalvia</taxon>
        <taxon>Autobranchia</taxon>
        <taxon>Heteroconchia</taxon>
        <taxon>Euheterodonta</taxon>
        <taxon>Imparidentia</taxon>
        <taxon>Neoheterodontei</taxon>
        <taxon>Myida</taxon>
        <taxon>Myoidea</taxon>
        <taxon>Myidae</taxon>
        <taxon>Mya</taxon>
    </lineage>
</organism>
<dbReference type="EMBL" id="CP111017">
    <property type="protein sequence ID" value="WAR08881.1"/>
    <property type="molecule type" value="Genomic_DNA"/>
</dbReference>
<evidence type="ECO:0000313" key="2">
    <source>
        <dbReference type="Proteomes" id="UP001164746"/>
    </source>
</evidence>